<organism evidence="5 6">
    <name type="scientific">Hyphomonas johnsonii MHS-2</name>
    <dbReference type="NCBI Taxonomy" id="1280950"/>
    <lineage>
        <taxon>Bacteria</taxon>
        <taxon>Pseudomonadati</taxon>
        <taxon>Pseudomonadota</taxon>
        <taxon>Alphaproteobacteria</taxon>
        <taxon>Hyphomonadales</taxon>
        <taxon>Hyphomonadaceae</taxon>
        <taxon>Hyphomonas</taxon>
    </lineage>
</organism>
<dbReference type="GO" id="GO:0008168">
    <property type="term" value="F:methyltransferase activity"/>
    <property type="evidence" value="ECO:0007669"/>
    <property type="project" value="UniProtKB-KW"/>
</dbReference>
<keyword evidence="6" id="KW-1185">Reference proteome</keyword>
<dbReference type="PROSITE" id="PS01184">
    <property type="entry name" value="UBIE_2"/>
    <property type="match status" value="1"/>
</dbReference>
<feature type="signal peptide" evidence="4">
    <location>
        <begin position="1"/>
        <end position="18"/>
    </location>
</feature>
<dbReference type="PATRIC" id="fig|1280950.3.peg.1517"/>
<evidence type="ECO:0000256" key="1">
    <source>
        <dbReference type="ARBA" id="ARBA00022603"/>
    </source>
</evidence>
<keyword evidence="3" id="KW-0949">S-adenosyl-L-methionine</keyword>
<feature type="chain" id="PRO_5001578264" evidence="4">
    <location>
        <begin position="19"/>
        <end position="263"/>
    </location>
</feature>
<reference evidence="5 6" key="1">
    <citation type="journal article" date="2014" name="Antonie Van Leeuwenhoek">
        <title>Hyphomonas beringensis sp. nov. and Hyphomonas chukchiensis sp. nov., isolated from surface seawater of the Bering Sea and Chukchi Sea.</title>
        <authorList>
            <person name="Li C."/>
            <person name="Lai Q."/>
            <person name="Li G."/>
            <person name="Dong C."/>
            <person name="Wang J."/>
            <person name="Liao Y."/>
            <person name="Shao Z."/>
        </authorList>
    </citation>
    <scope>NUCLEOTIDE SEQUENCE [LARGE SCALE GENOMIC DNA]</scope>
    <source>
        <strain evidence="5 6">MHS-2</strain>
    </source>
</reference>
<dbReference type="GO" id="GO:0032259">
    <property type="term" value="P:methylation"/>
    <property type="evidence" value="ECO:0007669"/>
    <property type="project" value="UniProtKB-KW"/>
</dbReference>
<evidence type="ECO:0000256" key="3">
    <source>
        <dbReference type="ARBA" id="ARBA00022691"/>
    </source>
</evidence>
<keyword evidence="2" id="KW-0808">Transferase</keyword>
<dbReference type="InterPro" id="IPR023576">
    <property type="entry name" value="UbiE/COQ5_MeTrFase_CS"/>
</dbReference>
<sequence length="263" mass="27821">MKYVISAILAGSIAVACAAPVPASLDAPVIAEMPAFDYSSVFGADDRPAADYDDYGVRKSGQVLAFIGVTPGMTVVDLEAGGGLYTELFSRVVGDTGTVYMQNPPEFDAFLGDSVAKRVDGRLANVTKVRKAFDDLSDIPDASADIVTWLLGPHELWFTPDGAEPGVLGDPTATFSEIARVTRPGGHLVILEHSAPAGSPATTGGTTHRLDRAITVGLAEAAGFSLVKESDIFANPDDDGTLNVFDPSIRRKTDRYLLKFEKN</sequence>
<dbReference type="STRING" id="1280950.HJO_07567"/>
<evidence type="ECO:0000313" key="6">
    <source>
        <dbReference type="Proteomes" id="UP000025171"/>
    </source>
</evidence>
<comment type="caution">
    <text evidence="5">The sequence shown here is derived from an EMBL/GenBank/DDBJ whole genome shotgun (WGS) entry which is preliminary data.</text>
</comment>
<dbReference type="PROSITE" id="PS51257">
    <property type="entry name" value="PROKAR_LIPOPROTEIN"/>
    <property type="match status" value="1"/>
</dbReference>
<dbReference type="SUPFAM" id="SSF53335">
    <property type="entry name" value="S-adenosyl-L-methionine-dependent methyltransferases"/>
    <property type="match status" value="1"/>
</dbReference>
<proteinExistence type="predicted"/>
<dbReference type="Proteomes" id="UP000025171">
    <property type="component" value="Unassembled WGS sequence"/>
</dbReference>
<dbReference type="eggNOG" id="COG4798">
    <property type="taxonomic scope" value="Bacteria"/>
</dbReference>
<keyword evidence="4" id="KW-0732">Signal</keyword>
<evidence type="ECO:0000256" key="4">
    <source>
        <dbReference type="SAM" id="SignalP"/>
    </source>
</evidence>
<accession>A0A059FQ34</accession>
<dbReference type="AlphaFoldDB" id="A0A059FQ34"/>
<gene>
    <name evidence="5" type="ORF">HJO_07567</name>
</gene>
<protein>
    <submittedName>
        <fullName evidence="5">Uncharacterized protein</fullName>
    </submittedName>
</protein>
<evidence type="ECO:0000313" key="5">
    <source>
        <dbReference type="EMBL" id="KCZ92795.1"/>
    </source>
</evidence>
<dbReference type="RefSeq" id="WP_051618396.1">
    <property type="nucleotide sequence ID" value="NZ_ARYK01000003.1"/>
</dbReference>
<evidence type="ECO:0000256" key="2">
    <source>
        <dbReference type="ARBA" id="ARBA00022679"/>
    </source>
</evidence>
<name>A0A059FQ34_9PROT</name>
<dbReference type="EMBL" id="ARYK01000003">
    <property type="protein sequence ID" value="KCZ92795.1"/>
    <property type="molecule type" value="Genomic_DNA"/>
</dbReference>
<keyword evidence="1" id="KW-0489">Methyltransferase</keyword>
<dbReference type="Gene3D" id="3.40.50.150">
    <property type="entry name" value="Vaccinia Virus protein VP39"/>
    <property type="match status" value="1"/>
</dbReference>
<dbReference type="OrthoDB" id="9342567at2"/>
<dbReference type="InterPro" id="IPR029063">
    <property type="entry name" value="SAM-dependent_MTases_sf"/>
</dbReference>